<name>A0A2R5GAZ8_9STRA</name>
<dbReference type="Proteomes" id="UP000241890">
    <property type="component" value="Unassembled WGS sequence"/>
</dbReference>
<feature type="compositionally biased region" description="Polar residues" evidence="1">
    <location>
        <begin position="469"/>
        <end position="483"/>
    </location>
</feature>
<dbReference type="EMBL" id="BEYU01000040">
    <property type="protein sequence ID" value="GBG28196.1"/>
    <property type="molecule type" value="Genomic_DNA"/>
</dbReference>
<dbReference type="AlphaFoldDB" id="A0A2R5GAZ8"/>
<evidence type="ECO:0000313" key="3">
    <source>
        <dbReference type="EMBL" id="GBG28196.1"/>
    </source>
</evidence>
<keyword evidence="2" id="KW-0812">Transmembrane</keyword>
<accession>A0A2R5GAZ8</accession>
<sequence>MLAGWARGAAESLVFIAAESCSDQMHRLVDVIASAPKIRAVVVEDWLSGNDASTPAALPSSIKKSSMPSPPVCTITHNAMKRMELIYGKMPPHRHFARVRLNNRQFENLYVFCDQCAVQGVYIDGVPLDINTDQPTLGVTVSEHYRTVAVTVRAKASGASFVLGLSDGAIHNNFDGDNNINGADDDNNADDASSSDSHEGPSYIWPAQGGAASVGEVTTCFASRSSARVSKYGSTMDGAEASVDLVRLFFDEQIEIQSGEVLVSNVETHKVVRVISLDSATLSRTRFPNDTITLRINKATELVEGAYDLNVPNFAIFDMAGNMFTGTSTFTSPLRFSAAASPGVDIVEPLPIKPDPVPLPIPDPMEPWVPDEPSPSPSAKSGGLGAFFVIVIVGGVLGGLFVVARKSWRRGPGSSSSAPFYDRLGDTFSDLTTSLSGRLARAESSFAPSAYSAHDHSAAHASLETELSSSAVASRAPSESTSVGLLDAEVGPS</sequence>
<feature type="transmembrane region" description="Helical" evidence="2">
    <location>
        <begin position="384"/>
        <end position="404"/>
    </location>
</feature>
<dbReference type="InParanoid" id="A0A2R5GAZ8"/>
<reference evidence="3 4" key="1">
    <citation type="submission" date="2017-12" db="EMBL/GenBank/DDBJ databases">
        <title>Sequencing, de novo assembly and annotation of complete genome of a new Thraustochytrid species, strain FCC1311.</title>
        <authorList>
            <person name="Sedici K."/>
            <person name="Godart F."/>
            <person name="Aiese Cigliano R."/>
            <person name="Sanseverino W."/>
            <person name="Barakat M."/>
            <person name="Ortet P."/>
            <person name="Marechal E."/>
            <person name="Cagnac O."/>
            <person name="Amato A."/>
        </authorList>
    </citation>
    <scope>NUCLEOTIDE SEQUENCE [LARGE SCALE GENOMIC DNA]</scope>
</reference>
<gene>
    <name evidence="3" type="ORF">FCC1311_044192</name>
</gene>
<evidence type="ECO:0000256" key="1">
    <source>
        <dbReference type="SAM" id="MobiDB-lite"/>
    </source>
</evidence>
<keyword evidence="2" id="KW-0472">Membrane</keyword>
<comment type="caution">
    <text evidence="3">The sequence shown here is derived from an EMBL/GenBank/DDBJ whole genome shotgun (WGS) entry which is preliminary data.</text>
</comment>
<keyword evidence="2" id="KW-1133">Transmembrane helix</keyword>
<feature type="region of interest" description="Disordered" evidence="1">
    <location>
        <begin position="469"/>
        <end position="493"/>
    </location>
</feature>
<evidence type="ECO:0000256" key="2">
    <source>
        <dbReference type="SAM" id="Phobius"/>
    </source>
</evidence>
<keyword evidence="4" id="KW-1185">Reference proteome</keyword>
<proteinExistence type="predicted"/>
<organism evidence="3 4">
    <name type="scientific">Hondaea fermentalgiana</name>
    <dbReference type="NCBI Taxonomy" id="2315210"/>
    <lineage>
        <taxon>Eukaryota</taxon>
        <taxon>Sar</taxon>
        <taxon>Stramenopiles</taxon>
        <taxon>Bigyra</taxon>
        <taxon>Labyrinthulomycetes</taxon>
        <taxon>Thraustochytrida</taxon>
        <taxon>Thraustochytriidae</taxon>
        <taxon>Hondaea</taxon>
    </lineage>
</organism>
<protein>
    <submittedName>
        <fullName evidence="3">Uncharacterized protein</fullName>
    </submittedName>
</protein>
<evidence type="ECO:0000313" key="4">
    <source>
        <dbReference type="Proteomes" id="UP000241890"/>
    </source>
</evidence>
<feature type="region of interest" description="Disordered" evidence="1">
    <location>
        <begin position="177"/>
        <end position="202"/>
    </location>
</feature>